<keyword evidence="4" id="KW-1185">Reference proteome</keyword>
<dbReference type="PANTHER" id="PTHR44147">
    <property type="entry name" value="DEHYDROGENASE/REDUCTASE SDR FAMILY MEMBER 1"/>
    <property type="match status" value="1"/>
</dbReference>
<proteinExistence type="inferred from homology"/>
<evidence type="ECO:0000313" key="3">
    <source>
        <dbReference type="EMBL" id="BAN01183.1"/>
    </source>
</evidence>
<gene>
    <name evidence="3" type="ORF">YM304_08690</name>
</gene>
<dbReference type="PRINTS" id="PR00080">
    <property type="entry name" value="SDRFAMILY"/>
</dbReference>
<dbReference type="PRINTS" id="PR00081">
    <property type="entry name" value="GDHRDH"/>
</dbReference>
<dbReference type="AlphaFoldDB" id="A0A6C7E3C4"/>
<evidence type="ECO:0000256" key="1">
    <source>
        <dbReference type="ARBA" id="ARBA00006484"/>
    </source>
</evidence>
<dbReference type="PANTHER" id="PTHR44147:SF2">
    <property type="entry name" value="DEHYDROGENASE_REDUCTASE SDR FAMILY MEMBER 1"/>
    <property type="match status" value="1"/>
</dbReference>
<evidence type="ECO:0000313" key="4">
    <source>
        <dbReference type="Proteomes" id="UP000011863"/>
    </source>
</evidence>
<dbReference type="InterPro" id="IPR020904">
    <property type="entry name" value="Sc_DH/Rdtase_CS"/>
</dbReference>
<dbReference type="Gene3D" id="3.40.50.720">
    <property type="entry name" value="NAD(P)-binding Rossmann-like Domain"/>
    <property type="match status" value="1"/>
</dbReference>
<dbReference type="SUPFAM" id="SSF51735">
    <property type="entry name" value="NAD(P)-binding Rossmann-fold domains"/>
    <property type="match status" value="1"/>
</dbReference>
<dbReference type="EMBL" id="AP012057">
    <property type="protein sequence ID" value="BAN01183.1"/>
    <property type="molecule type" value="Genomic_DNA"/>
</dbReference>
<dbReference type="PROSITE" id="PS00061">
    <property type="entry name" value="ADH_SHORT"/>
    <property type="match status" value="1"/>
</dbReference>
<accession>A0A6C7E3C4</accession>
<dbReference type="Pfam" id="PF00106">
    <property type="entry name" value="adh_short"/>
    <property type="match status" value="1"/>
</dbReference>
<sequence length="281" mass="29613">MTETAGTKPLAGKIAVVTGSSRGIGRGTAIALGEQGATVYVTGRTTGDGELSIDTTVKMVEAAGGTGVAVQTDHGDDAQIEALFAQVRAEQGKLDILVNNVYKIPNPPAWGGGFWDHPVSIWDDQVGIGLRAHYVASWHAADLLFAADPTPESPGAVINVSSPGGQSYHFSSSYGAGKAGLDRLGADMAIELKPKHVGCCTLYPGSVGTEFIMEHVDERNTDTSHLQTPLVVGRAAVALATAPDLLERSGRIEWVEDLGEEFDLRDEHGNRPPPYARRGES</sequence>
<comment type="similarity">
    <text evidence="1 2">Belongs to the short-chain dehydrogenases/reductases (SDR) family.</text>
</comment>
<dbReference type="InterPro" id="IPR036291">
    <property type="entry name" value="NAD(P)-bd_dom_sf"/>
</dbReference>
<dbReference type="OrthoDB" id="63584at2"/>
<reference evidence="3 4" key="1">
    <citation type="journal article" date="2013" name="Int. J. Syst. Evol. Microbiol.">
        <title>Ilumatobacter nonamiense sp. nov. and Ilumatobacter coccineum sp. nov., isolated from seashore sand.</title>
        <authorList>
            <person name="Matsumoto A."/>
            <person name="Kasai H."/>
            <person name="Matsuo Y."/>
            <person name="Shizuri Y."/>
            <person name="Ichikawa N."/>
            <person name="Fujita N."/>
            <person name="Omura S."/>
            <person name="Takahashi Y."/>
        </authorList>
    </citation>
    <scope>NUCLEOTIDE SEQUENCE [LARGE SCALE GENOMIC DNA]</scope>
    <source>
        <strain evidence="4">NBRC 103263 / KCTC 29153 / YM16-304</strain>
    </source>
</reference>
<dbReference type="KEGG" id="aym:YM304_08690"/>
<dbReference type="RefSeq" id="WP_015440430.1">
    <property type="nucleotide sequence ID" value="NC_020520.1"/>
</dbReference>
<dbReference type="Proteomes" id="UP000011863">
    <property type="component" value="Chromosome"/>
</dbReference>
<name>A0A6C7E3C4_ILUCY</name>
<protein>
    <submittedName>
        <fullName evidence="3">Putative oxidoreductase</fullName>
    </submittedName>
</protein>
<organism evidence="3 4">
    <name type="scientific">Ilumatobacter coccineus (strain NBRC 103263 / KCTC 29153 / YM16-304)</name>
    <dbReference type="NCBI Taxonomy" id="1313172"/>
    <lineage>
        <taxon>Bacteria</taxon>
        <taxon>Bacillati</taxon>
        <taxon>Actinomycetota</taxon>
        <taxon>Acidimicrobiia</taxon>
        <taxon>Acidimicrobiales</taxon>
        <taxon>Ilumatobacteraceae</taxon>
        <taxon>Ilumatobacter</taxon>
    </lineage>
</organism>
<evidence type="ECO:0000256" key="2">
    <source>
        <dbReference type="RuleBase" id="RU000363"/>
    </source>
</evidence>
<dbReference type="InterPro" id="IPR002347">
    <property type="entry name" value="SDR_fam"/>
</dbReference>